<gene>
    <name evidence="1" type="ORF">EHSB41UT_00314</name>
</gene>
<sequence>MSQPVVVQVVPQGWMKAELYFACTKETTHTLRAKRRRNLIREGYHVKQAADGAVWVHYERMQDWVEQSIYVPPEKE</sequence>
<dbReference type="AlphaFoldDB" id="A0A1X7AES3"/>
<accession>A0A1X7AES3</accession>
<organism evidence="1 2">
    <name type="scientific">Parendozoicomonas haliclonae</name>
    <dbReference type="NCBI Taxonomy" id="1960125"/>
    <lineage>
        <taxon>Bacteria</taxon>
        <taxon>Pseudomonadati</taxon>
        <taxon>Pseudomonadota</taxon>
        <taxon>Gammaproteobacteria</taxon>
        <taxon>Oceanospirillales</taxon>
        <taxon>Endozoicomonadaceae</taxon>
        <taxon>Parendozoicomonas</taxon>
    </lineage>
</organism>
<proteinExistence type="predicted"/>
<keyword evidence="2" id="KW-1185">Reference proteome</keyword>
<protein>
    <recommendedName>
        <fullName evidence="3">Excisionase</fullName>
    </recommendedName>
</protein>
<reference evidence="1 2" key="1">
    <citation type="submission" date="2017-03" db="EMBL/GenBank/DDBJ databases">
        <authorList>
            <person name="Afonso C.L."/>
            <person name="Miller P.J."/>
            <person name="Scott M.A."/>
            <person name="Spackman E."/>
            <person name="Goraichik I."/>
            <person name="Dimitrov K.M."/>
            <person name="Suarez D.L."/>
            <person name="Swayne D.E."/>
        </authorList>
    </citation>
    <scope>NUCLEOTIDE SEQUENCE [LARGE SCALE GENOMIC DNA]</scope>
    <source>
        <strain evidence="1">SB41UT1</strain>
    </source>
</reference>
<dbReference type="EMBL" id="FWPT01000001">
    <property type="protein sequence ID" value="SMA33673.1"/>
    <property type="molecule type" value="Genomic_DNA"/>
</dbReference>
<evidence type="ECO:0000313" key="1">
    <source>
        <dbReference type="EMBL" id="SMA33673.1"/>
    </source>
</evidence>
<evidence type="ECO:0008006" key="3">
    <source>
        <dbReference type="Google" id="ProtNLM"/>
    </source>
</evidence>
<name>A0A1X7AES3_9GAMM</name>
<evidence type="ECO:0000313" key="2">
    <source>
        <dbReference type="Proteomes" id="UP000196573"/>
    </source>
</evidence>
<dbReference type="Proteomes" id="UP000196573">
    <property type="component" value="Unassembled WGS sequence"/>
</dbReference>